<protein>
    <recommendedName>
        <fullName evidence="4">TrbL/VirB6 plasmid conjugal transfer protein</fullName>
    </recommendedName>
</protein>
<evidence type="ECO:0000313" key="2">
    <source>
        <dbReference type="EMBL" id="HIQ84137.1"/>
    </source>
</evidence>
<reference evidence="2" key="2">
    <citation type="journal article" date="2021" name="PeerJ">
        <title>Extensive microbial diversity within the chicken gut microbiome revealed by metagenomics and culture.</title>
        <authorList>
            <person name="Gilroy R."/>
            <person name="Ravi A."/>
            <person name="Getino M."/>
            <person name="Pursley I."/>
            <person name="Horton D.L."/>
            <person name="Alikhan N.F."/>
            <person name="Baker D."/>
            <person name="Gharbi K."/>
            <person name="Hall N."/>
            <person name="Watson M."/>
            <person name="Adriaenssens E.M."/>
            <person name="Foster-Nyarko E."/>
            <person name="Jarju S."/>
            <person name="Secka A."/>
            <person name="Antonio M."/>
            <person name="Oren A."/>
            <person name="Chaudhuri R.R."/>
            <person name="La Ragione R."/>
            <person name="Hildebrand F."/>
            <person name="Pallen M.J."/>
        </authorList>
    </citation>
    <scope>NUCLEOTIDE SEQUENCE</scope>
    <source>
        <strain evidence="2">ChiSjej6B24-2974</strain>
    </source>
</reference>
<feature type="transmembrane region" description="Helical" evidence="1">
    <location>
        <begin position="153"/>
        <end position="176"/>
    </location>
</feature>
<comment type="caution">
    <text evidence="2">The sequence shown here is derived from an EMBL/GenBank/DDBJ whole genome shotgun (WGS) entry which is preliminary data.</text>
</comment>
<evidence type="ECO:0000256" key="1">
    <source>
        <dbReference type="SAM" id="Phobius"/>
    </source>
</evidence>
<keyword evidence="1" id="KW-1133">Transmembrane helix</keyword>
<proteinExistence type="predicted"/>
<dbReference type="InterPro" id="IPR045798">
    <property type="entry name" value="TrbL_Firmicutes"/>
</dbReference>
<accession>A0A9D0ZPU9</accession>
<organism evidence="2 3">
    <name type="scientific">Candidatus Pullichristensenella stercorigallinarum</name>
    <dbReference type="NCBI Taxonomy" id="2840909"/>
    <lineage>
        <taxon>Bacteria</taxon>
        <taxon>Bacillati</taxon>
        <taxon>Bacillota</taxon>
        <taxon>Clostridia</taxon>
        <taxon>Candidatus Pullichristensenella</taxon>
    </lineage>
</organism>
<dbReference type="Proteomes" id="UP000824260">
    <property type="component" value="Unassembled WGS sequence"/>
</dbReference>
<keyword evidence="1" id="KW-0472">Membrane</keyword>
<evidence type="ECO:0008006" key="4">
    <source>
        <dbReference type="Google" id="ProtNLM"/>
    </source>
</evidence>
<sequence length="281" mass="30524">MFGGENWVVENIVNALNTWNTKMAEIWQLVTQSPQEFKGGAVWRVIEGIHGSLVAVGLALLVLFFVMGIAKSTINLTELKRPEQAVRFFLRFVLAKTAVTYGMDLMLAIFKICQGVMNAATGRFGSMAAATATLPDIIREKIVSVGFWESIPLWAVTILGSLLVTVMSFVMILSVYGRFFRLYTYTALAPIPLATFAGEGTSGVGVHFLKSYAGVCLESAVIVIACMIFTAFSSSPPVNINEGLSATNAVWSYLGETVFSMLVLVGAIKMSDRVCKEMMGL</sequence>
<feature type="transmembrane region" description="Helical" evidence="1">
    <location>
        <begin position="212"/>
        <end position="230"/>
    </location>
</feature>
<feature type="transmembrane region" description="Helical" evidence="1">
    <location>
        <begin position="48"/>
        <end position="67"/>
    </location>
</feature>
<evidence type="ECO:0000313" key="3">
    <source>
        <dbReference type="Proteomes" id="UP000824260"/>
    </source>
</evidence>
<gene>
    <name evidence="2" type="ORF">IAA52_13690</name>
</gene>
<dbReference type="EMBL" id="DVFZ01000128">
    <property type="protein sequence ID" value="HIQ84137.1"/>
    <property type="molecule type" value="Genomic_DNA"/>
</dbReference>
<feature type="transmembrane region" description="Helical" evidence="1">
    <location>
        <begin position="88"/>
        <end position="110"/>
    </location>
</feature>
<reference evidence="2" key="1">
    <citation type="submission" date="2020-10" db="EMBL/GenBank/DDBJ databases">
        <authorList>
            <person name="Gilroy R."/>
        </authorList>
    </citation>
    <scope>NUCLEOTIDE SEQUENCE</scope>
    <source>
        <strain evidence="2">ChiSjej6B24-2974</strain>
    </source>
</reference>
<dbReference type="Pfam" id="PF19478">
    <property type="entry name" value="TrbL_2"/>
    <property type="match status" value="1"/>
</dbReference>
<name>A0A9D0ZPU9_9FIRM</name>
<feature type="transmembrane region" description="Helical" evidence="1">
    <location>
        <begin position="250"/>
        <end position="268"/>
    </location>
</feature>
<dbReference type="AlphaFoldDB" id="A0A9D0ZPU9"/>
<keyword evidence="1" id="KW-0812">Transmembrane</keyword>